<sequence>MPTNGANGMLYLFVRYVVSKLTQSPYSW</sequence>
<protein>
    <submittedName>
        <fullName evidence="1">Uncharacterized protein</fullName>
    </submittedName>
</protein>
<name>A0A0A9AZN8_ARUDO</name>
<dbReference type="EMBL" id="GBRH01242532">
    <property type="protein sequence ID" value="JAD55363.1"/>
    <property type="molecule type" value="Transcribed_RNA"/>
</dbReference>
<accession>A0A0A9AZN8</accession>
<reference evidence="1" key="2">
    <citation type="journal article" date="2015" name="Data Brief">
        <title>Shoot transcriptome of the giant reed, Arundo donax.</title>
        <authorList>
            <person name="Barrero R.A."/>
            <person name="Guerrero F.D."/>
            <person name="Moolhuijzen P."/>
            <person name="Goolsby J.A."/>
            <person name="Tidwell J."/>
            <person name="Bellgard S.E."/>
            <person name="Bellgard M.I."/>
        </authorList>
    </citation>
    <scope>NUCLEOTIDE SEQUENCE</scope>
    <source>
        <tissue evidence="1">Shoot tissue taken approximately 20 cm above the soil surface</tissue>
    </source>
</reference>
<proteinExistence type="predicted"/>
<dbReference type="AlphaFoldDB" id="A0A0A9AZN8"/>
<organism evidence="1">
    <name type="scientific">Arundo donax</name>
    <name type="common">Giant reed</name>
    <name type="synonym">Donax arundinaceus</name>
    <dbReference type="NCBI Taxonomy" id="35708"/>
    <lineage>
        <taxon>Eukaryota</taxon>
        <taxon>Viridiplantae</taxon>
        <taxon>Streptophyta</taxon>
        <taxon>Embryophyta</taxon>
        <taxon>Tracheophyta</taxon>
        <taxon>Spermatophyta</taxon>
        <taxon>Magnoliopsida</taxon>
        <taxon>Liliopsida</taxon>
        <taxon>Poales</taxon>
        <taxon>Poaceae</taxon>
        <taxon>PACMAD clade</taxon>
        <taxon>Arundinoideae</taxon>
        <taxon>Arundineae</taxon>
        <taxon>Arundo</taxon>
    </lineage>
</organism>
<evidence type="ECO:0000313" key="1">
    <source>
        <dbReference type="EMBL" id="JAD55363.1"/>
    </source>
</evidence>
<reference evidence="1" key="1">
    <citation type="submission" date="2014-09" db="EMBL/GenBank/DDBJ databases">
        <authorList>
            <person name="Magalhaes I.L.F."/>
            <person name="Oliveira U."/>
            <person name="Santos F.R."/>
            <person name="Vidigal T.H.D.A."/>
            <person name="Brescovit A.D."/>
            <person name="Santos A.J."/>
        </authorList>
    </citation>
    <scope>NUCLEOTIDE SEQUENCE</scope>
    <source>
        <tissue evidence="1">Shoot tissue taken approximately 20 cm above the soil surface</tissue>
    </source>
</reference>